<feature type="region of interest" description="Disordered" evidence="1">
    <location>
        <begin position="36"/>
        <end position="78"/>
    </location>
</feature>
<comment type="caution">
    <text evidence="2">The sequence shown here is derived from an EMBL/GenBank/DDBJ whole genome shotgun (WGS) entry which is preliminary data.</text>
</comment>
<dbReference type="Proteomes" id="UP000660265">
    <property type="component" value="Unassembled WGS sequence"/>
</dbReference>
<keyword evidence="3" id="KW-1185">Reference proteome</keyword>
<evidence type="ECO:0000313" key="3">
    <source>
        <dbReference type="Proteomes" id="UP000660265"/>
    </source>
</evidence>
<gene>
    <name evidence="2" type="ORF">GCM10011583_68010</name>
</gene>
<evidence type="ECO:0008006" key="4">
    <source>
        <dbReference type="Google" id="ProtNLM"/>
    </source>
</evidence>
<evidence type="ECO:0000256" key="1">
    <source>
        <dbReference type="SAM" id="MobiDB-lite"/>
    </source>
</evidence>
<dbReference type="InterPro" id="IPR032716">
    <property type="entry name" value="ACC_epsilon"/>
</dbReference>
<dbReference type="EMBL" id="BMMV01000033">
    <property type="protein sequence ID" value="GGK26438.1"/>
    <property type="molecule type" value="Genomic_DNA"/>
</dbReference>
<sequence>METTGTEHVVRVEKGNPDDEELAAVIAVVLACAATADGDQDESDESPGAAFNWRPTERESAYRGPRAWRHIPPATSLR</sequence>
<organism evidence="2 3">
    <name type="scientific">Streptomyces camponoticapitis</name>
    <dbReference type="NCBI Taxonomy" id="1616125"/>
    <lineage>
        <taxon>Bacteria</taxon>
        <taxon>Bacillati</taxon>
        <taxon>Actinomycetota</taxon>
        <taxon>Actinomycetes</taxon>
        <taxon>Kitasatosporales</taxon>
        <taxon>Streptomycetaceae</taxon>
        <taxon>Streptomyces</taxon>
    </lineage>
</organism>
<reference evidence="3" key="1">
    <citation type="journal article" date="2019" name="Int. J. Syst. Evol. Microbiol.">
        <title>The Global Catalogue of Microorganisms (GCM) 10K type strain sequencing project: providing services to taxonomists for standard genome sequencing and annotation.</title>
        <authorList>
            <consortium name="The Broad Institute Genomics Platform"/>
            <consortium name="The Broad Institute Genome Sequencing Center for Infectious Disease"/>
            <person name="Wu L."/>
            <person name="Ma J."/>
        </authorList>
    </citation>
    <scope>NUCLEOTIDE SEQUENCE [LARGE SCALE GENOMIC DNA]</scope>
    <source>
        <strain evidence="3">CGMCC 4.7275</strain>
    </source>
</reference>
<accession>A0ABQ2EX46</accession>
<evidence type="ECO:0000313" key="2">
    <source>
        <dbReference type="EMBL" id="GGK26438.1"/>
    </source>
</evidence>
<protein>
    <recommendedName>
        <fullName evidence="4">Acyl-CoA carboxylase subunit epsilon</fullName>
    </recommendedName>
</protein>
<proteinExistence type="predicted"/>
<dbReference type="Pfam" id="PF13822">
    <property type="entry name" value="ACC_epsilon"/>
    <property type="match status" value="1"/>
</dbReference>
<dbReference type="RefSeq" id="WP_189111446.1">
    <property type="nucleotide sequence ID" value="NZ_BMMV01000033.1"/>
</dbReference>
<name>A0ABQ2EX46_9ACTN</name>